<accession>A0ABQ3JEJ0</accession>
<keyword evidence="2" id="KW-1185">Reference proteome</keyword>
<dbReference type="EMBL" id="BNAU01000010">
    <property type="protein sequence ID" value="GHF23508.1"/>
    <property type="molecule type" value="Genomic_DNA"/>
</dbReference>
<evidence type="ECO:0000313" key="1">
    <source>
        <dbReference type="EMBL" id="GHF23508.1"/>
    </source>
</evidence>
<organism evidence="1 2">
    <name type="scientific">Amycolatopsis deserti</name>
    <dbReference type="NCBI Taxonomy" id="185696"/>
    <lineage>
        <taxon>Bacteria</taxon>
        <taxon>Bacillati</taxon>
        <taxon>Actinomycetota</taxon>
        <taxon>Actinomycetes</taxon>
        <taxon>Pseudonocardiales</taxon>
        <taxon>Pseudonocardiaceae</taxon>
        <taxon>Amycolatopsis</taxon>
    </lineage>
</organism>
<comment type="caution">
    <text evidence="1">The sequence shown here is derived from an EMBL/GenBank/DDBJ whole genome shotgun (WGS) entry which is preliminary data.</text>
</comment>
<gene>
    <name evidence="1" type="ORF">GCM10017786_67140</name>
</gene>
<dbReference type="Proteomes" id="UP000605897">
    <property type="component" value="Unassembled WGS sequence"/>
</dbReference>
<protein>
    <submittedName>
        <fullName evidence="1">Uncharacterized protein</fullName>
    </submittedName>
</protein>
<evidence type="ECO:0000313" key="2">
    <source>
        <dbReference type="Proteomes" id="UP000605897"/>
    </source>
</evidence>
<proteinExistence type="predicted"/>
<sequence length="55" mass="6076">MRYRRGQSAKVASRAGLTFVNRRGWTANSNPSCSTLTTVRTTSDTFGSARAPRRI</sequence>
<reference evidence="2" key="1">
    <citation type="journal article" date="2019" name="Int. J. Syst. Evol. Microbiol.">
        <title>The Global Catalogue of Microorganisms (GCM) 10K type strain sequencing project: providing services to taxonomists for standard genome sequencing and annotation.</title>
        <authorList>
            <consortium name="The Broad Institute Genomics Platform"/>
            <consortium name="The Broad Institute Genome Sequencing Center for Infectious Disease"/>
            <person name="Wu L."/>
            <person name="Ma J."/>
        </authorList>
    </citation>
    <scope>NUCLEOTIDE SEQUENCE [LARGE SCALE GENOMIC DNA]</scope>
    <source>
        <strain evidence="2">CGMCC 4.7677</strain>
    </source>
</reference>
<name>A0ABQ3JEJ0_9PSEU</name>